<accession>A0ABS8WXP1</accession>
<keyword evidence="3" id="KW-1185">Reference proteome</keyword>
<protein>
    <submittedName>
        <fullName evidence="2">Uncharacterized protein</fullName>
    </submittedName>
</protein>
<proteinExistence type="predicted"/>
<dbReference type="Proteomes" id="UP000823775">
    <property type="component" value="Unassembled WGS sequence"/>
</dbReference>
<name>A0ABS8WXP1_DATST</name>
<gene>
    <name evidence="2" type="ORF">HAX54_008321</name>
</gene>
<evidence type="ECO:0000256" key="1">
    <source>
        <dbReference type="SAM" id="MobiDB-lite"/>
    </source>
</evidence>
<organism evidence="2 3">
    <name type="scientific">Datura stramonium</name>
    <name type="common">Jimsonweed</name>
    <name type="synonym">Common thornapple</name>
    <dbReference type="NCBI Taxonomy" id="4076"/>
    <lineage>
        <taxon>Eukaryota</taxon>
        <taxon>Viridiplantae</taxon>
        <taxon>Streptophyta</taxon>
        <taxon>Embryophyta</taxon>
        <taxon>Tracheophyta</taxon>
        <taxon>Spermatophyta</taxon>
        <taxon>Magnoliopsida</taxon>
        <taxon>eudicotyledons</taxon>
        <taxon>Gunneridae</taxon>
        <taxon>Pentapetalae</taxon>
        <taxon>asterids</taxon>
        <taxon>lamiids</taxon>
        <taxon>Solanales</taxon>
        <taxon>Solanaceae</taxon>
        <taxon>Solanoideae</taxon>
        <taxon>Datureae</taxon>
        <taxon>Datura</taxon>
    </lineage>
</organism>
<comment type="caution">
    <text evidence="2">The sequence shown here is derived from an EMBL/GenBank/DDBJ whole genome shotgun (WGS) entry which is preliminary data.</text>
</comment>
<feature type="compositionally biased region" description="Basic and acidic residues" evidence="1">
    <location>
        <begin position="149"/>
        <end position="165"/>
    </location>
</feature>
<dbReference type="EMBL" id="JACEIK010014334">
    <property type="protein sequence ID" value="MCE3216828.1"/>
    <property type="molecule type" value="Genomic_DNA"/>
</dbReference>
<sequence length="165" mass="17915">MAEVGVPFLSTIDQKVEATHIQDISKGNTPREVPALMDEGASTTVYSSATEANTPTAPSVALISTVPPVTTPPIPIPAVVFTRNNLATMNKHLERNVKQTDLLAQQLEPYVAKSVAAALAPVHEAIQSPPQQVRKRVRHDIDKTDEEGAAEKAHKRERKEMKKAP</sequence>
<evidence type="ECO:0000313" key="2">
    <source>
        <dbReference type="EMBL" id="MCE3216828.1"/>
    </source>
</evidence>
<reference evidence="2 3" key="1">
    <citation type="journal article" date="2021" name="BMC Genomics">
        <title>Datura genome reveals duplications of psychoactive alkaloid biosynthetic genes and high mutation rate following tissue culture.</title>
        <authorList>
            <person name="Rajewski A."/>
            <person name="Carter-House D."/>
            <person name="Stajich J."/>
            <person name="Litt A."/>
        </authorList>
    </citation>
    <scope>NUCLEOTIDE SEQUENCE [LARGE SCALE GENOMIC DNA]</scope>
    <source>
        <strain evidence="2">AR-01</strain>
    </source>
</reference>
<evidence type="ECO:0000313" key="3">
    <source>
        <dbReference type="Proteomes" id="UP000823775"/>
    </source>
</evidence>
<feature type="region of interest" description="Disordered" evidence="1">
    <location>
        <begin position="126"/>
        <end position="165"/>
    </location>
</feature>